<evidence type="ECO:0000313" key="2">
    <source>
        <dbReference type="Proteomes" id="UP000095038"/>
    </source>
</evidence>
<dbReference type="RefSeq" id="XP_020047477.1">
    <property type="nucleotide sequence ID" value="XM_020190568.1"/>
</dbReference>
<name>A0A1D2VHZ5_9ASCO</name>
<dbReference type="Pfam" id="PF03133">
    <property type="entry name" value="TTL"/>
    <property type="match status" value="1"/>
</dbReference>
<dbReference type="AlphaFoldDB" id="A0A1D2VHZ5"/>
<dbReference type="InterPro" id="IPR004344">
    <property type="entry name" value="TTL/TTLL_fam"/>
</dbReference>
<organism evidence="1 2">
    <name type="scientific">Ascoidea rubescens DSM 1968</name>
    <dbReference type="NCBI Taxonomy" id="1344418"/>
    <lineage>
        <taxon>Eukaryota</taxon>
        <taxon>Fungi</taxon>
        <taxon>Dikarya</taxon>
        <taxon>Ascomycota</taxon>
        <taxon>Saccharomycotina</taxon>
        <taxon>Saccharomycetes</taxon>
        <taxon>Ascoideaceae</taxon>
        <taxon>Ascoidea</taxon>
    </lineage>
</organism>
<keyword evidence="2" id="KW-1185">Reference proteome</keyword>
<dbReference type="GeneID" id="30964204"/>
<dbReference type="Gene3D" id="3.30.470.20">
    <property type="entry name" value="ATP-grasp fold, B domain"/>
    <property type="match status" value="1"/>
</dbReference>
<dbReference type="OrthoDB" id="202825at2759"/>
<reference evidence="2" key="1">
    <citation type="submission" date="2016-05" db="EMBL/GenBank/DDBJ databases">
        <title>Comparative genomics of biotechnologically important yeasts.</title>
        <authorList>
            <consortium name="DOE Joint Genome Institute"/>
            <person name="Riley R."/>
            <person name="Haridas S."/>
            <person name="Wolfe K.H."/>
            <person name="Lopes M.R."/>
            <person name="Hittinger C.T."/>
            <person name="Goker M."/>
            <person name="Salamov A."/>
            <person name="Wisecaver J."/>
            <person name="Long T.M."/>
            <person name="Aerts A.L."/>
            <person name="Barry K."/>
            <person name="Choi C."/>
            <person name="Clum A."/>
            <person name="Coughlan A.Y."/>
            <person name="Deshpande S."/>
            <person name="Douglass A.P."/>
            <person name="Hanson S.J."/>
            <person name="Klenk H.-P."/>
            <person name="Labutti K."/>
            <person name="Lapidus A."/>
            <person name="Lindquist E."/>
            <person name="Lipzen A."/>
            <person name="Meier-Kolthoff J.P."/>
            <person name="Ohm R.A."/>
            <person name="Otillar R.P."/>
            <person name="Pangilinan J."/>
            <person name="Peng Y."/>
            <person name="Rokas A."/>
            <person name="Rosa C.A."/>
            <person name="Scheuner C."/>
            <person name="Sibirny A.A."/>
            <person name="Slot J.C."/>
            <person name="Stielow J.B."/>
            <person name="Sun H."/>
            <person name="Kurtzman C.P."/>
            <person name="Blackwell M."/>
            <person name="Grigoriev I.V."/>
            <person name="Jeffries T.W."/>
        </authorList>
    </citation>
    <scope>NUCLEOTIDE SEQUENCE [LARGE SCALE GENOMIC DNA]</scope>
    <source>
        <strain evidence="2">DSM 1968</strain>
    </source>
</reference>
<dbReference type="PROSITE" id="PS51221">
    <property type="entry name" value="TTL"/>
    <property type="match status" value="1"/>
</dbReference>
<proteinExistence type="predicted"/>
<dbReference type="PANTHER" id="PTHR47551:SF1">
    <property type="entry name" value="TUBULIN--TYROSINE LIGASE PBY1-RELATED"/>
    <property type="match status" value="1"/>
</dbReference>
<dbReference type="FunCoup" id="A0A1D2VHZ5">
    <property type="interactions" value="32"/>
</dbReference>
<evidence type="ECO:0000313" key="1">
    <source>
        <dbReference type="EMBL" id="ODV61170.1"/>
    </source>
</evidence>
<feature type="non-terminal residue" evidence="1">
    <location>
        <position position="1"/>
    </location>
</feature>
<gene>
    <name evidence="1" type="ORF">ASCRUDRAFT_35041</name>
</gene>
<dbReference type="PANTHER" id="PTHR47551">
    <property type="entry name" value="TUBULIN--TYROSINE LIGASE PBY1-RELATED"/>
    <property type="match status" value="1"/>
</dbReference>
<dbReference type="SUPFAM" id="SSF56059">
    <property type="entry name" value="Glutathione synthetase ATP-binding domain-like"/>
    <property type="match status" value="1"/>
</dbReference>
<dbReference type="STRING" id="1344418.A0A1D2VHZ5"/>
<dbReference type="EMBL" id="KV454480">
    <property type="protein sequence ID" value="ODV61170.1"/>
    <property type="molecule type" value="Genomic_DNA"/>
</dbReference>
<dbReference type="GO" id="GO:0000932">
    <property type="term" value="C:P-body"/>
    <property type="evidence" value="ECO:0007669"/>
    <property type="project" value="EnsemblFungi"/>
</dbReference>
<dbReference type="InterPro" id="IPR027746">
    <property type="entry name" value="TTL"/>
</dbReference>
<dbReference type="Proteomes" id="UP000095038">
    <property type="component" value="Unassembled WGS sequence"/>
</dbReference>
<sequence>ESKMTKKERTKDAGVEHILLSLDKTDYLWSVFSDAIAKYLPNIQVTSDMTILKNNRDSKIFHYGDYELLDFDQILENKRYLICSYIYRKALIRKNYLNLTTHSYIVKNPDSILKKAIPETYNLEIDYAEFLDEALDDSYELRDEINLGLKTWILKPSMSDKGQGIRIFKTINELQEIFNSFEEDEDEDEDEDDEESDNNGVITSQLRHFVVQRYLTLPLLLKSYNNRKFHIRTYVLCQGALKIYVYRRMLMLFSSKPFDVDDSDLSSHLTNTCFQNGIVDSIGSGEGNDNDNDNSDKLVEEFWKMDDLELSKEKKDKIFNQILNIVEELFRAALNVNRLNFQPILNAFEFFGLDFLIDEEFNVMLLEVNSYPDFKQTGDDLKDLINGLIEGLFIKVIVPFFSNEKAKEMGDSGDTSDLIKVYDEPIYGNF</sequence>
<accession>A0A1D2VHZ5</accession>
<dbReference type="InParanoid" id="A0A1D2VHZ5"/>
<protein>
    <submittedName>
        <fullName evidence="1">TTL-domain-containing protein</fullName>
    </submittedName>
</protein>